<dbReference type="eggNOG" id="COG0451">
    <property type="taxonomic scope" value="Bacteria"/>
</dbReference>
<comment type="similarity">
    <text evidence="1">Belongs to the NAD(P)-dependent epimerase/dehydratase family.</text>
</comment>
<evidence type="ECO:0000313" key="5">
    <source>
        <dbReference type="Proteomes" id="UP000018680"/>
    </source>
</evidence>
<dbReference type="SUPFAM" id="SSF51735">
    <property type="entry name" value="NAD(P)-binding Rossmann-fold domains"/>
    <property type="match status" value="1"/>
</dbReference>
<evidence type="ECO:0000313" key="4">
    <source>
        <dbReference type="EMBL" id="AHC14290.1"/>
    </source>
</evidence>
<accession>V5WF77</accession>
<dbReference type="KEGG" id="slr:L21SP2_0870"/>
<dbReference type="OrthoDB" id="9779902at2"/>
<dbReference type="EC" id="1.1.1.103" evidence="4"/>
<feature type="domain" description="NAD-dependent epimerase/dehydratase" evidence="3">
    <location>
        <begin position="3"/>
        <end position="235"/>
    </location>
</feature>
<dbReference type="EMBL" id="CP006939">
    <property type="protein sequence ID" value="AHC14290.1"/>
    <property type="molecule type" value="Genomic_DNA"/>
</dbReference>
<name>V5WF77_9SPIO</name>
<dbReference type="InterPro" id="IPR051225">
    <property type="entry name" value="NAD(P)_epim/dehydratase"/>
</dbReference>
<dbReference type="STRING" id="1307761.L21SP2_0870"/>
<dbReference type="GO" id="GO:0008743">
    <property type="term" value="F:L-threonine 3-dehydrogenase activity"/>
    <property type="evidence" value="ECO:0007669"/>
    <property type="project" value="UniProtKB-EC"/>
</dbReference>
<dbReference type="HOGENOM" id="CLU_007383_19_1_12"/>
<dbReference type="Pfam" id="PF01370">
    <property type="entry name" value="Epimerase"/>
    <property type="match status" value="1"/>
</dbReference>
<dbReference type="RefSeq" id="WP_024267221.1">
    <property type="nucleotide sequence ID" value="NC_023035.1"/>
</dbReference>
<protein>
    <submittedName>
        <fullName evidence="4">L-threonine 3-dehydrogenase</fullName>
        <ecNumber evidence="4">1.1.1.103</ecNumber>
    </submittedName>
</protein>
<dbReference type="InterPro" id="IPR036291">
    <property type="entry name" value="NAD(P)-bd_dom_sf"/>
</dbReference>
<dbReference type="Gene3D" id="3.40.50.720">
    <property type="entry name" value="NAD(P)-binding Rossmann-like Domain"/>
    <property type="match status" value="1"/>
</dbReference>
<sequence length="325" mass="35968">MNILISGANGQIGTELTMHLFQRYGKDSVFPTDVREGGDGFVSDYLDITSRDALYEYIRTHNITRIYHLAAILSGNGEKNPLTAYHVNMEGTLNVLEACREFSLERVFSPSSIAVYGGDAPRQNTPEDSILKPETMYGITKVSSELLFDYYHRRYGCDVRSLRFPGVISYKAEPGGGSTDFAVDIFRQAVDQGHYSCFVREDSRLPFMYMPDVIASIDGLMDAPQGSLRRRTYNVTGFSASAGDFAREVSSLVPGFSIEYAPDFRQAIVDQWPESIDDGPARNDWGWKAEYDLTSLGKDMIQHLKSSSAGGNPNGNSGGHVKEAS</sequence>
<dbReference type="InterPro" id="IPR001509">
    <property type="entry name" value="Epimerase_deHydtase"/>
</dbReference>
<dbReference type="PANTHER" id="PTHR42687">
    <property type="entry name" value="L-THREONINE 3-DEHYDROGENASE"/>
    <property type="match status" value="1"/>
</dbReference>
<keyword evidence="4" id="KW-0560">Oxidoreductase</keyword>
<dbReference type="PANTHER" id="PTHR42687:SF1">
    <property type="entry name" value="L-THREONINE 3-DEHYDROGENASE, MITOCHONDRIAL"/>
    <property type="match status" value="1"/>
</dbReference>
<evidence type="ECO:0000256" key="2">
    <source>
        <dbReference type="SAM" id="MobiDB-lite"/>
    </source>
</evidence>
<organism evidence="4 5">
    <name type="scientific">Salinispira pacifica</name>
    <dbReference type="NCBI Taxonomy" id="1307761"/>
    <lineage>
        <taxon>Bacteria</taxon>
        <taxon>Pseudomonadati</taxon>
        <taxon>Spirochaetota</taxon>
        <taxon>Spirochaetia</taxon>
        <taxon>Spirochaetales</taxon>
        <taxon>Spirochaetaceae</taxon>
        <taxon>Salinispira</taxon>
    </lineage>
</organism>
<evidence type="ECO:0000256" key="1">
    <source>
        <dbReference type="ARBA" id="ARBA00007637"/>
    </source>
</evidence>
<dbReference type="Proteomes" id="UP000018680">
    <property type="component" value="Chromosome"/>
</dbReference>
<keyword evidence="5" id="KW-1185">Reference proteome</keyword>
<dbReference type="GO" id="GO:0006567">
    <property type="term" value="P:L-threonine catabolic process"/>
    <property type="evidence" value="ECO:0007669"/>
    <property type="project" value="TreeGrafter"/>
</dbReference>
<feature type="region of interest" description="Disordered" evidence="2">
    <location>
        <begin position="304"/>
        <end position="325"/>
    </location>
</feature>
<gene>
    <name evidence="4" type="ORF">L21SP2_0870</name>
</gene>
<reference evidence="4 5" key="1">
    <citation type="journal article" date="2015" name="Stand. Genomic Sci.">
        <title>Complete genome sequence and description of Salinispira pacifica gen. nov., sp. nov., a novel spirochaete isolated form a hypersaline microbial mat.</title>
        <authorList>
            <person name="Ben Hania W."/>
            <person name="Joseph M."/>
            <person name="Schumann P."/>
            <person name="Bunk B."/>
            <person name="Fiebig A."/>
            <person name="Sproer C."/>
            <person name="Klenk H.P."/>
            <person name="Fardeau M.L."/>
            <person name="Spring S."/>
        </authorList>
    </citation>
    <scope>NUCLEOTIDE SEQUENCE [LARGE SCALE GENOMIC DNA]</scope>
    <source>
        <strain evidence="4 5">L21-RPul-D2</strain>
    </source>
</reference>
<evidence type="ECO:0000259" key="3">
    <source>
        <dbReference type="Pfam" id="PF01370"/>
    </source>
</evidence>
<dbReference type="AlphaFoldDB" id="V5WF77"/>
<proteinExistence type="inferred from homology"/>